<dbReference type="InterPro" id="IPR032329">
    <property type="entry name" value="DUF4855"/>
</dbReference>
<evidence type="ECO:0000256" key="1">
    <source>
        <dbReference type="SAM" id="SignalP"/>
    </source>
</evidence>
<sequence>MMGRRRTLCGRRIAAAALCAAMGLAAIAPPAARAQAKDAWLDFAPYANIQVDVDGPVDQGFAAQEKKYDAPLTSTEGWRGFDSQGGRDITVDLTYDRPVVEVSIEMLQKPAWGVFYPEHVDFEAYVNGKWVLLGTRQTAIPTWDPRQTTQVFSVSAPGVMTHLVRIHFPVAAWVFVRHLQVICDMTAQPSYPDLPALPAVPAPFTQPMTALDARAHGIHNMLLVYTGSHGQQGTWTADDFLPATGYLMPNGEIGGRMFDTMLFLPYGDVPDTQMGWQKYLQSLFAHGVQLEALDAAAAQTNNALQRFGGNPPGPEQVVIGIPYPRFGDGRWGTVDGHTISFQAKTGDPAAVSARLQAVGWFVRSVLSRWRQAGLPHLKLAGFYWTSEAVRYKSPGDTELIQGTAALVHQAGLPLFWIPYYYAPGLEDWQQLGFDAAWLQLNYVFLGEQAYAERLTNAEALAARNGTGIELELPSQALTSPLYRGLYVQSLRQMQNDGFAGIVSHAFYAGSKLLSQAARSPDPAVRALYDATYGFLYAG</sequence>
<reference evidence="2" key="2">
    <citation type="submission" date="2020-09" db="EMBL/GenBank/DDBJ databases">
        <authorList>
            <person name="Sun Q."/>
            <person name="Ohkuma M."/>
        </authorList>
    </citation>
    <scope>NUCLEOTIDE SEQUENCE</scope>
    <source>
        <strain evidence="2">JCM 18487</strain>
    </source>
</reference>
<accession>A0A917K8S5</accession>
<protein>
    <recommendedName>
        <fullName evidence="4">F5/8 type C domain-containing protein</fullName>
    </recommendedName>
</protein>
<keyword evidence="1" id="KW-0732">Signal</keyword>
<feature type="signal peptide" evidence="1">
    <location>
        <begin position="1"/>
        <end position="34"/>
    </location>
</feature>
<dbReference type="AlphaFoldDB" id="A0A917K8S5"/>
<dbReference type="Proteomes" id="UP000637695">
    <property type="component" value="Unassembled WGS sequence"/>
</dbReference>
<gene>
    <name evidence="2" type="ORF">GCM10010885_12950</name>
</gene>
<evidence type="ECO:0000313" key="3">
    <source>
        <dbReference type="Proteomes" id="UP000637695"/>
    </source>
</evidence>
<keyword evidence="3" id="KW-1185">Reference proteome</keyword>
<comment type="caution">
    <text evidence="2">The sequence shown here is derived from an EMBL/GenBank/DDBJ whole genome shotgun (WGS) entry which is preliminary data.</text>
</comment>
<dbReference type="EMBL" id="BMOY01000017">
    <property type="protein sequence ID" value="GGJ05258.1"/>
    <property type="molecule type" value="Genomic_DNA"/>
</dbReference>
<reference evidence="2" key="1">
    <citation type="journal article" date="2014" name="Int. J. Syst. Evol. Microbiol.">
        <title>Complete genome sequence of Corynebacterium casei LMG S-19264T (=DSM 44701T), isolated from a smear-ripened cheese.</title>
        <authorList>
            <consortium name="US DOE Joint Genome Institute (JGI-PGF)"/>
            <person name="Walter F."/>
            <person name="Albersmeier A."/>
            <person name="Kalinowski J."/>
            <person name="Ruckert C."/>
        </authorList>
    </citation>
    <scope>NUCLEOTIDE SEQUENCE</scope>
    <source>
        <strain evidence="2">JCM 18487</strain>
    </source>
</reference>
<name>A0A917K8S5_9BACL</name>
<evidence type="ECO:0008006" key="4">
    <source>
        <dbReference type="Google" id="ProtNLM"/>
    </source>
</evidence>
<organism evidence="2 3">
    <name type="scientific">Alicyclobacillus cellulosilyticus</name>
    <dbReference type="NCBI Taxonomy" id="1003997"/>
    <lineage>
        <taxon>Bacteria</taxon>
        <taxon>Bacillati</taxon>
        <taxon>Bacillota</taxon>
        <taxon>Bacilli</taxon>
        <taxon>Bacillales</taxon>
        <taxon>Alicyclobacillaceae</taxon>
        <taxon>Alicyclobacillus</taxon>
    </lineage>
</organism>
<feature type="chain" id="PRO_5036723839" description="F5/8 type C domain-containing protein" evidence="1">
    <location>
        <begin position="35"/>
        <end position="538"/>
    </location>
</feature>
<evidence type="ECO:0000313" key="2">
    <source>
        <dbReference type="EMBL" id="GGJ05258.1"/>
    </source>
</evidence>
<dbReference type="Pfam" id="PF16147">
    <property type="entry name" value="DUF4855"/>
    <property type="match status" value="1"/>
</dbReference>
<proteinExistence type="predicted"/>